<proteinExistence type="predicted"/>
<reference evidence="1 2" key="1">
    <citation type="submission" date="2020-11" db="EMBL/GenBank/DDBJ databases">
        <title>Taxonomic evaluation of the Bacillus sporothermodurans group of bacteria based on whole genome sequences.</title>
        <authorList>
            <person name="Fiedler G."/>
            <person name="Herbstmann A.-D."/>
            <person name="Doll E."/>
            <person name="Wenning M."/>
            <person name="Brinks E."/>
            <person name="Kabisch J."/>
            <person name="Breitenwieser F."/>
            <person name="Lappann M."/>
            <person name="Boehnlein C."/>
            <person name="Franz C."/>
        </authorList>
    </citation>
    <scope>NUCLEOTIDE SEQUENCE [LARGE SCALE GENOMIC DNA]</scope>
    <source>
        <strain evidence="1 2">JCM 19841</strain>
    </source>
</reference>
<gene>
    <name evidence="1" type="ORF">I5776_18915</name>
</gene>
<dbReference type="RefSeq" id="WP_202778071.1">
    <property type="nucleotide sequence ID" value="NZ_CP065425.1"/>
</dbReference>
<evidence type="ECO:0000313" key="2">
    <source>
        <dbReference type="Proteomes" id="UP000595691"/>
    </source>
</evidence>
<name>A0ABX7E0I3_9BACI</name>
<protein>
    <submittedName>
        <fullName evidence="1">Uncharacterized protein</fullName>
    </submittedName>
</protein>
<dbReference type="Proteomes" id="UP000595691">
    <property type="component" value="Chromosome"/>
</dbReference>
<keyword evidence="2" id="KW-1185">Reference proteome</keyword>
<evidence type="ECO:0000313" key="1">
    <source>
        <dbReference type="EMBL" id="QQZ09032.1"/>
    </source>
</evidence>
<organism evidence="1 2">
    <name type="scientific">Heyndrickxia vini</name>
    <dbReference type="NCBI Taxonomy" id="1476025"/>
    <lineage>
        <taxon>Bacteria</taxon>
        <taxon>Bacillati</taxon>
        <taxon>Bacillota</taxon>
        <taxon>Bacilli</taxon>
        <taxon>Bacillales</taxon>
        <taxon>Bacillaceae</taxon>
        <taxon>Heyndrickxia</taxon>
    </lineage>
</organism>
<sequence length="257" mass="30399">MSLQQMIEDYINNLGIEKRNKNILENKAVETFLNKEEKTRLLFSEVSNLISENLDKKLFFETTNGGSKAYTLEDNRLEKIFITLRGDIKDEEVLSVLIHELGEADYLARRLPIVVNTREDEVMGRLFELFSHPHCRKLSMSFGLSEIEGLFRNNANEICIYNHNNNPEKYDYGWQKLLGVVWYLITYPDLWELRERLDLYCQYKEVIDEIIEIVSQTDTMGELKLIEEAMQKVLEILYSIENQEYRLPSYYKIQSRA</sequence>
<accession>A0ABX7E0I3</accession>
<dbReference type="EMBL" id="CP065425">
    <property type="protein sequence ID" value="QQZ09032.1"/>
    <property type="molecule type" value="Genomic_DNA"/>
</dbReference>